<dbReference type="SUPFAM" id="SSF143120">
    <property type="entry name" value="YefM-like"/>
    <property type="match status" value="1"/>
</dbReference>
<evidence type="ECO:0000256" key="2">
    <source>
        <dbReference type="RuleBase" id="RU362080"/>
    </source>
</evidence>
<dbReference type="NCBIfam" id="TIGR01552">
    <property type="entry name" value="phd_fam"/>
    <property type="match status" value="1"/>
</dbReference>
<dbReference type="Pfam" id="PF02604">
    <property type="entry name" value="PhdYeFM_antitox"/>
    <property type="match status" value="1"/>
</dbReference>
<reference evidence="3 4" key="1">
    <citation type="journal article" date="2014" name="BMC Genomics">
        <title>Unusual genome complexity in Lactobacillus salivarius JCM1046.</title>
        <authorList>
            <person name="Raftis E.J."/>
            <person name="Forde B.M."/>
            <person name="Claesson M.J."/>
            <person name="O'Toole P.W."/>
        </authorList>
    </citation>
    <scope>NUCLEOTIDE SEQUENCE [LARGE SCALE GENOMIC DNA]</scope>
    <source>
        <strain evidence="3 4">JCM1046</strain>
        <plasmid evidence="3 4">pLMP1046</plasmid>
    </source>
</reference>
<proteinExistence type="inferred from homology"/>
<comment type="function">
    <text evidence="2">Antitoxin component of a type II toxin-antitoxin (TA) system.</text>
</comment>
<dbReference type="Gene3D" id="3.40.1620.10">
    <property type="entry name" value="YefM-like domain"/>
    <property type="match status" value="1"/>
</dbReference>
<evidence type="ECO:0000256" key="1">
    <source>
        <dbReference type="ARBA" id="ARBA00009981"/>
    </source>
</evidence>
<dbReference type="InterPro" id="IPR051405">
    <property type="entry name" value="phD/YefM_antitoxin"/>
</dbReference>
<evidence type="ECO:0000313" key="4">
    <source>
        <dbReference type="Proteomes" id="UP000029488"/>
    </source>
</evidence>
<dbReference type="EMBL" id="CP007649">
    <property type="protein sequence ID" value="AIR11791.1"/>
    <property type="molecule type" value="Genomic_DNA"/>
</dbReference>
<gene>
    <name evidence="3" type="ORF">LSJ_4014c</name>
</gene>
<protein>
    <recommendedName>
        <fullName evidence="2">Antitoxin</fullName>
    </recommendedName>
</protein>
<dbReference type="KEGG" id="lsj:LSJ_4014c"/>
<keyword evidence="3" id="KW-0614">Plasmid</keyword>
<geneLocation type="plasmid" evidence="3 4">
    <name>pLMP1046</name>
</geneLocation>
<dbReference type="RefSeq" id="WP_044005935.1">
    <property type="nucleotide sequence ID" value="NZ_CP007649.1"/>
</dbReference>
<dbReference type="PANTHER" id="PTHR33713:SF6">
    <property type="entry name" value="ANTITOXIN YEFM"/>
    <property type="match status" value="1"/>
</dbReference>
<accession>A0A089QLK8</accession>
<dbReference type="AlphaFoldDB" id="A0A089QLK8"/>
<name>A0A089QLK8_9LACO</name>
<dbReference type="Proteomes" id="UP000029488">
    <property type="component" value="Plasmid pLMP1046"/>
</dbReference>
<organism evidence="3 4">
    <name type="scientific">Ligilactobacillus salivarius</name>
    <dbReference type="NCBI Taxonomy" id="1624"/>
    <lineage>
        <taxon>Bacteria</taxon>
        <taxon>Bacillati</taxon>
        <taxon>Bacillota</taxon>
        <taxon>Bacilli</taxon>
        <taxon>Lactobacillales</taxon>
        <taxon>Lactobacillaceae</taxon>
        <taxon>Ligilactobacillus</taxon>
    </lineage>
</organism>
<dbReference type="InterPro" id="IPR036165">
    <property type="entry name" value="YefM-like_sf"/>
</dbReference>
<dbReference type="InterPro" id="IPR006442">
    <property type="entry name" value="Antitoxin_Phd/YefM"/>
</dbReference>
<sequence length="87" mass="9842">MSNILTPTNARKNFYGLLKQVNNDHKPVIISSAKSSNADAVLISKADWDSIQETMYLERIGVGKVVREREQDDSGFTDIDDINWDEL</sequence>
<dbReference type="PANTHER" id="PTHR33713">
    <property type="entry name" value="ANTITOXIN YAFN-RELATED"/>
    <property type="match status" value="1"/>
</dbReference>
<evidence type="ECO:0000313" key="3">
    <source>
        <dbReference type="EMBL" id="AIR11791.1"/>
    </source>
</evidence>
<comment type="similarity">
    <text evidence="1 2">Belongs to the phD/YefM antitoxin family.</text>
</comment>